<dbReference type="AlphaFoldDB" id="A0A8T1Z7S5"/>
<evidence type="ECO:0000313" key="1">
    <source>
        <dbReference type="EMBL" id="KAG7554387.1"/>
    </source>
</evidence>
<comment type="caution">
    <text evidence="1">The sequence shown here is derived from an EMBL/GenBank/DDBJ whole genome shotgun (WGS) entry which is preliminary data.</text>
</comment>
<keyword evidence="2" id="KW-1185">Reference proteome</keyword>
<reference evidence="1 2" key="1">
    <citation type="submission" date="2020-12" db="EMBL/GenBank/DDBJ databases">
        <title>Concerted genomic and epigenomic changes stabilize Arabidopsis allopolyploids.</title>
        <authorList>
            <person name="Chen Z."/>
        </authorList>
    </citation>
    <scope>NUCLEOTIDE SEQUENCE [LARGE SCALE GENOMIC DNA]</scope>
    <source>
        <strain evidence="1">As9502</strain>
        <tissue evidence="1">Leaf</tissue>
    </source>
</reference>
<dbReference type="EMBL" id="JAEFBJ010000011">
    <property type="protein sequence ID" value="KAG7554387.1"/>
    <property type="molecule type" value="Genomic_DNA"/>
</dbReference>
<gene>
    <name evidence="1" type="ORF">ISN44_As11g006360</name>
</gene>
<sequence>MDRPPSFPHYQIPNPNLFHHVPPPNPNPNFFFRPSPAHLQNPNNYSIAADSRALRYRSTLELLPCELELNNNGDSVSLEDLADFGRNCRSWLTSLSSINFNTCCEM</sequence>
<evidence type="ECO:0000313" key="2">
    <source>
        <dbReference type="Proteomes" id="UP000694251"/>
    </source>
</evidence>
<name>A0A8T1Z7S5_ARASU</name>
<protein>
    <submittedName>
        <fullName evidence="1">Uncharacterized protein</fullName>
    </submittedName>
</protein>
<proteinExistence type="predicted"/>
<dbReference type="Proteomes" id="UP000694251">
    <property type="component" value="Chromosome 11"/>
</dbReference>
<organism evidence="1 2">
    <name type="scientific">Arabidopsis suecica</name>
    <name type="common">Swedish thale-cress</name>
    <name type="synonym">Cardaminopsis suecica</name>
    <dbReference type="NCBI Taxonomy" id="45249"/>
    <lineage>
        <taxon>Eukaryota</taxon>
        <taxon>Viridiplantae</taxon>
        <taxon>Streptophyta</taxon>
        <taxon>Embryophyta</taxon>
        <taxon>Tracheophyta</taxon>
        <taxon>Spermatophyta</taxon>
        <taxon>Magnoliopsida</taxon>
        <taxon>eudicotyledons</taxon>
        <taxon>Gunneridae</taxon>
        <taxon>Pentapetalae</taxon>
        <taxon>rosids</taxon>
        <taxon>malvids</taxon>
        <taxon>Brassicales</taxon>
        <taxon>Brassicaceae</taxon>
        <taxon>Camelineae</taxon>
        <taxon>Arabidopsis</taxon>
    </lineage>
</organism>
<accession>A0A8T1Z7S5</accession>